<comment type="caution">
    <text evidence="1">The sequence shown here is derived from an EMBL/GenBank/DDBJ whole genome shotgun (WGS) entry which is preliminary data.</text>
</comment>
<proteinExistence type="predicted"/>
<evidence type="ECO:0000313" key="2">
    <source>
        <dbReference type="Proteomes" id="UP000814128"/>
    </source>
</evidence>
<sequence>MPILTPFSLPPDVEESALSSSTSSSSGCITESATSTTLTSLSAPPKQPKTVVNFNGRVLNIPSICLNEPFITDDMAACLAINFLGHVLFLKNQVPFPVMQLHRLPPSSNPRASKKRADMSDTFDELTSHIHTTFSTLSDAFARNGIRSLSLHSEPHSGITPPLPLFSAYMAILVGPTPGAPKARVILALEGLQVKKSGTREDLDGVGDDDEDLCKGEQSSNDEDEVEAGVETEDRGGSEKVPEESVGDASQALPLNSTTRPHAGPAPRHSYAEAQQPLRAAERLLSRALASAAAEDGGMASELAPTHIHVMLRAPRCFAHPAWVPRQNLSSSLEASLLEFLTDSGLAPTVEARRPRRGGVRTEGVHVGCAALPISAPIAACDVDNEMIWWAWNGKLTGFSEW</sequence>
<dbReference type="EMBL" id="MU273624">
    <property type="protein sequence ID" value="KAI0030399.1"/>
    <property type="molecule type" value="Genomic_DNA"/>
</dbReference>
<protein>
    <submittedName>
        <fullName evidence="1">Uncharacterized protein</fullName>
    </submittedName>
</protein>
<keyword evidence="2" id="KW-1185">Reference proteome</keyword>
<reference evidence="1" key="1">
    <citation type="submission" date="2021-02" db="EMBL/GenBank/DDBJ databases">
        <authorList>
            <consortium name="DOE Joint Genome Institute"/>
            <person name="Ahrendt S."/>
            <person name="Looney B.P."/>
            <person name="Miyauchi S."/>
            <person name="Morin E."/>
            <person name="Drula E."/>
            <person name="Courty P.E."/>
            <person name="Chicoki N."/>
            <person name="Fauchery L."/>
            <person name="Kohler A."/>
            <person name="Kuo A."/>
            <person name="Labutti K."/>
            <person name="Pangilinan J."/>
            <person name="Lipzen A."/>
            <person name="Riley R."/>
            <person name="Andreopoulos W."/>
            <person name="He G."/>
            <person name="Johnson J."/>
            <person name="Barry K.W."/>
            <person name="Grigoriev I.V."/>
            <person name="Nagy L."/>
            <person name="Hibbett D."/>
            <person name="Henrissat B."/>
            <person name="Matheny P.B."/>
            <person name="Labbe J."/>
            <person name="Martin F."/>
        </authorList>
    </citation>
    <scope>NUCLEOTIDE SEQUENCE</scope>
    <source>
        <strain evidence="1">EC-137</strain>
    </source>
</reference>
<reference evidence="1" key="2">
    <citation type="journal article" date="2022" name="New Phytol.">
        <title>Evolutionary transition to the ectomycorrhizal habit in the genomes of a hyperdiverse lineage of mushroom-forming fungi.</title>
        <authorList>
            <person name="Looney B."/>
            <person name="Miyauchi S."/>
            <person name="Morin E."/>
            <person name="Drula E."/>
            <person name="Courty P.E."/>
            <person name="Kohler A."/>
            <person name="Kuo A."/>
            <person name="LaButti K."/>
            <person name="Pangilinan J."/>
            <person name="Lipzen A."/>
            <person name="Riley R."/>
            <person name="Andreopoulos W."/>
            <person name="He G."/>
            <person name="Johnson J."/>
            <person name="Nolan M."/>
            <person name="Tritt A."/>
            <person name="Barry K.W."/>
            <person name="Grigoriev I.V."/>
            <person name="Nagy L.G."/>
            <person name="Hibbett D."/>
            <person name="Henrissat B."/>
            <person name="Matheny P.B."/>
            <person name="Labbe J."/>
            <person name="Martin F.M."/>
        </authorList>
    </citation>
    <scope>NUCLEOTIDE SEQUENCE</scope>
    <source>
        <strain evidence="1">EC-137</strain>
    </source>
</reference>
<organism evidence="1 2">
    <name type="scientific">Vararia minispora EC-137</name>
    <dbReference type="NCBI Taxonomy" id="1314806"/>
    <lineage>
        <taxon>Eukaryota</taxon>
        <taxon>Fungi</taxon>
        <taxon>Dikarya</taxon>
        <taxon>Basidiomycota</taxon>
        <taxon>Agaricomycotina</taxon>
        <taxon>Agaricomycetes</taxon>
        <taxon>Russulales</taxon>
        <taxon>Lachnocladiaceae</taxon>
        <taxon>Vararia</taxon>
    </lineage>
</organism>
<gene>
    <name evidence="1" type="ORF">K488DRAFT_54329</name>
</gene>
<accession>A0ACB8QF08</accession>
<dbReference type="Proteomes" id="UP000814128">
    <property type="component" value="Unassembled WGS sequence"/>
</dbReference>
<evidence type="ECO:0000313" key="1">
    <source>
        <dbReference type="EMBL" id="KAI0030399.1"/>
    </source>
</evidence>
<name>A0ACB8QF08_9AGAM</name>